<reference evidence="6 7" key="1">
    <citation type="submission" date="2022-10" db="EMBL/GenBank/DDBJ databases">
        <authorList>
            <person name="Xie J."/>
            <person name="Shen N."/>
        </authorList>
    </citation>
    <scope>NUCLEOTIDE SEQUENCE [LARGE SCALE GENOMIC DNA]</scope>
    <source>
        <strain evidence="6 7">YIM65594</strain>
    </source>
</reference>
<dbReference type="Proteomes" id="UP001354931">
    <property type="component" value="Unassembled WGS sequence"/>
</dbReference>
<keyword evidence="3" id="KW-0520">NAD</keyword>
<evidence type="ECO:0000256" key="1">
    <source>
        <dbReference type="ARBA" id="ARBA00001911"/>
    </source>
</evidence>
<evidence type="ECO:0000313" key="7">
    <source>
        <dbReference type="Proteomes" id="UP001354931"/>
    </source>
</evidence>
<dbReference type="Gene3D" id="3.40.50.720">
    <property type="entry name" value="NAD(P)-binding Rossmann-like Domain"/>
    <property type="match status" value="1"/>
</dbReference>
<gene>
    <name evidence="6" type="ORF">OKJ99_33185</name>
</gene>
<evidence type="ECO:0000313" key="6">
    <source>
        <dbReference type="EMBL" id="MEB8342357.1"/>
    </source>
</evidence>
<dbReference type="InterPro" id="IPR044516">
    <property type="entry name" value="UXS-like"/>
</dbReference>
<proteinExistence type="predicted"/>
<evidence type="ECO:0000256" key="4">
    <source>
        <dbReference type="ARBA" id="ARBA00023239"/>
    </source>
</evidence>
<dbReference type="PANTHER" id="PTHR43078">
    <property type="entry name" value="UDP-GLUCURONIC ACID DECARBOXYLASE-RELATED"/>
    <property type="match status" value="1"/>
</dbReference>
<keyword evidence="4" id="KW-0456">Lyase</keyword>
<feature type="domain" description="NAD-dependent epimerase/dehydratase" evidence="5">
    <location>
        <begin position="18"/>
        <end position="253"/>
    </location>
</feature>
<dbReference type="CDD" id="cd05230">
    <property type="entry name" value="UGD_SDR_e"/>
    <property type="match status" value="1"/>
</dbReference>
<comment type="caution">
    <text evidence="6">The sequence shown here is derived from an EMBL/GenBank/DDBJ whole genome shotgun (WGS) entry which is preliminary data.</text>
</comment>
<dbReference type="RefSeq" id="WP_326021781.1">
    <property type="nucleotide sequence ID" value="NZ_JAOZYC010000164.1"/>
</dbReference>
<evidence type="ECO:0000256" key="2">
    <source>
        <dbReference type="ARBA" id="ARBA00022793"/>
    </source>
</evidence>
<dbReference type="InterPro" id="IPR036291">
    <property type="entry name" value="NAD(P)-bd_dom_sf"/>
</dbReference>
<protein>
    <submittedName>
        <fullName evidence="6">SDR family oxidoreductase</fullName>
    </submittedName>
</protein>
<comment type="cofactor">
    <cofactor evidence="1">
        <name>NAD(+)</name>
        <dbReference type="ChEBI" id="CHEBI:57540"/>
    </cofactor>
</comment>
<dbReference type="SUPFAM" id="SSF51735">
    <property type="entry name" value="NAD(P)-binding Rossmann-fold domains"/>
    <property type="match status" value="1"/>
</dbReference>
<dbReference type="Pfam" id="PF01370">
    <property type="entry name" value="Epimerase"/>
    <property type="match status" value="1"/>
</dbReference>
<name>A0ABU6FHU7_9ACTN</name>
<keyword evidence="2" id="KW-0210">Decarboxylase</keyword>
<evidence type="ECO:0000259" key="5">
    <source>
        <dbReference type="Pfam" id="PF01370"/>
    </source>
</evidence>
<evidence type="ECO:0000256" key="3">
    <source>
        <dbReference type="ARBA" id="ARBA00023027"/>
    </source>
</evidence>
<dbReference type="InterPro" id="IPR001509">
    <property type="entry name" value="Epimerase_deHydtase"/>
</dbReference>
<dbReference type="EMBL" id="JAOZYC010000164">
    <property type="protein sequence ID" value="MEB8342357.1"/>
    <property type="molecule type" value="Genomic_DNA"/>
</dbReference>
<accession>A0ABU6FHU7</accession>
<sequence>MLTSVPPLQVPEYQRLRIVITGGAGFIGSHLCDRLLADGHSVLCFDDLSTGRMDNLAACLPHPRFSFVRHDVAEEFDCEGPVAAVAHLACPASPQDYLHRPIETLRTGSLGTLNALSLAKRKGARLLYASTSESYGDPEIHPQPEGYWGHVNPVGPRAVYDESKRFGEAAAAAYRRKHGVSTGIVRIFNTYGPRMRAQDGRVVPAFITRALVDEALLLHGDGAQTRSFCHVDDLVEGLVSMLECDHAGPINLGNPEEVTMLELASLVQELTGSRAGMTRGPALEDDPSRRMPDITLAGTALAWRPTISLAEGLARTIAWFTNCQQLSGTAGRDPEVAAPGAH</sequence>
<organism evidence="6 7">
    <name type="scientific">Streptomyces endophyticus</name>
    <dbReference type="NCBI Taxonomy" id="714166"/>
    <lineage>
        <taxon>Bacteria</taxon>
        <taxon>Bacillati</taxon>
        <taxon>Actinomycetota</taxon>
        <taxon>Actinomycetes</taxon>
        <taxon>Kitasatosporales</taxon>
        <taxon>Streptomycetaceae</taxon>
        <taxon>Streptomyces</taxon>
    </lineage>
</organism>
<dbReference type="PANTHER" id="PTHR43078:SF6">
    <property type="entry name" value="UDP-GLUCURONIC ACID DECARBOXYLASE 1"/>
    <property type="match status" value="1"/>
</dbReference>
<keyword evidence="7" id="KW-1185">Reference proteome</keyword>